<evidence type="ECO:0000313" key="11">
    <source>
        <dbReference type="EMBL" id="ATZ17510.1"/>
    </source>
</evidence>
<keyword evidence="12" id="KW-1185">Reference proteome</keyword>
<feature type="transmembrane region" description="Helical" evidence="9">
    <location>
        <begin position="217"/>
        <end position="240"/>
    </location>
</feature>
<evidence type="ECO:0000256" key="2">
    <source>
        <dbReference type="ARBA" id="ARBA00022448"/>
    </source>
</evidence>
<evidence type="ECO:0000256" key="4">
    <source>
        <dbReference type="ARBA" id="ARBA00022597"/>
    </source>
</evidence>
<proteinExistence type="predicted"/>
<evidence type="ECO:0000256" key="7">
    <source>
        <dbReference type="ARBA" id="ARBA00022989"/>
    </source>
</evidence>
<dbReference type="KEGG" id="elj:ELUMI_v1c07880"/>
<feature type="transmembrane region" description="Helical" evidence="9">
    <location>
        <begin position="110"/>
        <end position="126"/>
    </location>
</feature>
<keyword evidence="3" id="KW-1003">Cell membrane</keyword>
<evidence type="ECO:0000256" key="9">
    <source>
        <dbReference type="SAM" id="Phobius"/>
    </source>
</evidence>
<accession>A0A2K8NUJ2</accession>
<evidence type="ECO:0000256" key="5">
    <source>
        <dbReference type="ARBA" id="ARBA00022683"/>
    </source>
</evidence>
<evidence type="ECO:0000256" key="6">
    <source>
        <dbReference type="ARBA" id="ARBA00022692"/>
    </source>
</evidence>
<feature type="domain" description="PTS EIIC type-1" evidence="10">
    <location>
        <begin position="23"/>
        <end position="482"/>
    </location>
</feature>
<dbReference type="GO" id="GO:0008982">
    <property type="term" value="F:protein-N(PI)-phosphohistidine-sugar phosphotransferase activity"/>
    <property type="evidence" value="ECO:0007669"/>
    <property type="project" value="InterPro"/>
</dbReference>
<dbReference type="PROSITE" id="PS51103">
    <property type="entry name" value="PTS_EIIC_TYPE_1"/>
    <property type="match status" value="1"/>
</dbReference>
<dbReference type="GO" id="GO:0005886">
    <property type="term" value="C:plasma membrane"/>
    <property type="evidence" value="ECO:0007669"/>
    <property type="project" value="UniProtKB-SubCell"/>
</dbReference>
<reference evidence="11 12" key="1">
    <citation type="submission" date="2017-11" db="EMBL/GenBank/DDBJ databases">
        <title>Genome sequence of Entomoplasma luminosum PIMN-1 (ATCC 49195).</title>
        <authorList>
            <person name="Lo W.-S."/>
            <person name="Gasparich G.E."/>
            <person name="Kuo C.-H."/>
        </authorList>
    </citation>
    <scope>NUCLEOTIDE SEQUENCE [LARGE SCALE GENOMIC DNA]</scope>
    <source>
        <strain evidence="11 12">PIMN-1</strain>
    </source>
</reference>
<dbReference type="Pfam" id="PF02378">
    <property type="entry name" value="PTS_EIIC"/>
    <property type="match status" value="1"/>
</dbReference>
<feature type="transmembrane region" description="Helical" evidence="9">
    <location>
        <begin position="332"/>
        <end position="352"/>
    </location>
</feature>
<keyword evidence="7 9" id="KW-1133">Transmembrane helix</keyword>
<sequence>MFLSIKKKKETTFGTPNSPNQKASFLMLLQELGKALQFPVALLPFAAILNRFGALGVTFTTDANGVITNDVGYWISFIIQKPGSVAFDNLPLLFAIGIAFGLAKDHRGEVALVSAVFYFIIAVMNAEHGLPEMMYKNVLTFEWHKTVEGQAQSGFLSSLFYVKNFAGDGKTVVGGSYVLNVGVLGGIVAGCFSAYLYNRFQNVKLPEALGFFSGRRFVPMIATVVAIPVAFSFAIVWPWIQYVLMLFGQAVANPNNPAVAVPGTAVYAMLNRLLLPFGLHQILNTFFWFQLPIGGPVIDPITGHIGSQTIWANGDISAFTKGIQGSGFFQSGFFPIMMGGIPMIAVAMIFAAKKENRKKVSGFLGGVALVSIVSGITEPIEFSFVFISPILLGIHAVLTGLFVAASTGMGIEVGFGFSAGLIDYIVSFAQSWGFAASKTGALGVTSNPLWTLALTAAAGGVYFIVFYTLITKLDIQTPGREHDVPPSLAANVEVKNAESKTETKVTVATLVQNANIEPVQPKVVVAPKTDKVVVAKPKVEQAKTEKVVVAKKVAKPKVEQPKVVKPKTDKVVKPKVVKPKQPKTEVKDLTNDLVKKYDAKLSTKKIVDEEAHAKLEVIERAKVDGSAEITEARSELQKHASSLRAEAKKQGIKLKDANLRNMTKKELIVYMKNTALKINS</sequence>
<dbReference type="GO" id="GO:0009401">
    <property type="term" value="P:phosphoenolpyruvate-dependent sugar phosphotransferase system"/>
    <property type="evidence" value="ECO:0007669"/>
    <property type="project" value="UniProtKB-KW"/>
</dbReference>
<evidence type="ECO:0000313" key="12">
    <source>
        <dbReference type="Proteomes" id="UP000232063"/>
    </source>
</evidence>
<dbReference type="RefSeq" id="WP_025734821.1">
    <property type="nucleotide sequence ID" value="NZ_CP024963.1"/>
</dbReference>
<keyword evidence="8 9" id="KW-0472">Membrane</keyword>
<organism evidence="11 12">
    <name type="scientific">Williamsoniiplasma luminosum</name>
    <dbReference type="NCBI Taxonomy" id="214888"/>
    <lineage>
        <taxon>Bacteria</taxon>
        <taxon>Bacillati</taxon>
        <taxon>Mycoplasmatota</taxon>
        <taxon>Mollicutes</taxon>
        <taxon>Entomoplasmatales</taxon>
        <taxon>Williamsoniiplasma</taxon>
    </lineage>
</organism>
<dbReference type="AlphaFoldDB" id="A0A2K8NUJ2"/>
<dbReference type="GO" id="GO:0090563">
    <property type="term" value="F:protein-phosphocysteine-sugar phosphotransferase activity"/>
    <property type="evidence" value="ECO:0007669"/>
    <property type="project" value="TreeGrafter"/>
</dbReference>
<dbReference type="InterPro" id="IPR013013">
    <property type="entry name" value="PTS_EIIC_1"/>
</dbReference>
<feature type="transmembrane region" description="Helical" evidence="9">
    <location>
        <begin position="382"/>
        <end position="404"/>
    </location>
</feature>
<feature type="transmembrane region" description="Helical" evidence="9">
    <location>
        <begin position="449"/>
        <end position="470"/>
    </location>
</feature>
<name>A0A2K8NUJ2_9MOLU</name>
<comment type="subcellular location">
    <subcellularLocation>
        <location evidence="1">Cell membrane</location>
        <topology evidence="1">Multi-pass membrane protein</topology>
    </subcellularLocation>
</comment>
<evidence type="ECO:0000256" key="8">
    <source>
        <dbReference type="ARBA" id="ARBA00023136"/>
    </source>
</evidence>
<evidence type="ECO:0000256" key="1">
    <source>
        <dbReference type="ARBA" id="ARBA00004651"/>
    </source>
</evidence>
<keyword evidence="6 9" id="KW-0812">Transmembrane</keyword>
<dbReference type="PANTHER" id="PTHR30009">
    <property type="entry name" value="CYTOCHROME C-TYPE SYNTHESIS PROTEIN AND PTS TRANSMEMBRANE COMPONENT"/>
    <property type="match status" value="1"/>
</dbReference>
<keyword evidence="4" id="KW-0762">Sugar transport</keyword>
<gene>
    <name evidence="11" type="primary">nagE</name>
    <name evidence="11" type="ORF">ELUMI_v1c07880</name>
</gene>
<feature type="transmembrane region" description="Helical" evidence="9">
    <location>
        <begin position="359"/>
        <end position="376"/>
    </location>
</feature>
<dbReference type="InterPro" id="IPR050429">
    <property type="entry name" value="PTS_Glucose_EIICBA"/>
</dbReference>
<dbReference type="PANTHER" id="PTHR30009:SF4">
    <property type="entry name" value="PTS SYSTEM N-ACETYLGLUCOSAMINE-SPECIFIC EIICBA COMPONENT"/>
    <property type="match status" value="1"/>
</dbReference>
<dbReference type="GO" id="GO:0015764">
    <property type="term" value="P:N-acetylglucosamine transport"/>
    <property type="evidence" value="ECO:0007669"/>
    <property type="project" value="TreeGrafter"/>
</dbReference>
<evidence type="ECO:0000259" key="10">
    <source>
        <dbReference type="PROSITE" id="PS51103"/>
    </source>
</evidence>
<keyword evidence="2" id="KW-0813">Transport</keyword>
<dbReference type="EMBL" id="CP024963">
    <property type="protein sequence ID" value="ATZ17510.1"/>
    <property type="molecule type" value="Genomic_DNA"/>
</dbReference>
<dbReference type="InterPro" id="IPR003352">
    <property type="entry name" value="PTS_EIIC"/>
</dbReference>
<protein>
    <submittedName>
        <fullName evidence="11">PTS system, N-acetylglucosamine-specific IIBC component</fullName>
    </submittedName>
</protein>
<feature type="transmembrane region" description="Helical" evidence="9">
    <location>
        <begin position="177"/>
        <end position="197"/>
    </location>
</feature>
<dbReference type="OrthoDB" id="9764327at2"/>
<evidence type="ECO:0000256" key="3">
    <source>
        <dbReference type="ARBA" id="ARBA00022475"/>
    </source>
</evidence>
<dbReference type="Proteomes" id="UP000232063">
    <property type="component" value="Chromosome"/>
</dbReference>
<keyword evidence="5" id="KW-0598">Phosphotransferase system</keyword>
<feature type="transmembrane region" description="Helical" evidence="9">
    <location>
        <begin position="411"/>
        <end position="429"/>
    </location>
</feature>